<feature type="transmembrane region" description="Helical" evidence="2">
    <location>
        <begin position="500"/>
        <end position="521"/>
    </location>
</feature>
<keyword evidence="4" id="KW-1185">Reference proteome</keyword>
<organism evidence="3 4">
    <name type="scientific">Pichia kluyveri</name>
    <name type="common">Yeast</name>
    <dbReference type="NCBI Taxonomy" id="36015"/>
    <lineage>
        <taxon>Eukaryota</taxon>
        <taxon>Fungi</taxon>
        <taxon>Dikarya</taxon>
        <taxon>Ascomycota</taxon>
        <taxon>Saccharomycotina</taxon>
        <taxon>Pichiomycetes</taxon>
        <taxon>Pichiales</taxon>
        <taxon>Pichiaceae</taxon>
        <taxon>Pichia</taxon>
    </lineage>
</organism>
<feature type="compositionally biased region" description="Acidic residues" evidence="1">
    <location>
        <begin position="275"/>
        <end position="288"/>
    </location>
</feature>
<sequence>MTSVTDKHEEDISKSKKLPKSLDMTQNYDNYQKSNGTVIKTSDLLNKIEQNARNEDSRIRYNNNNNNNNADFPNLNLNSNNDPNMLSLYNYYRLNANTIPPYVIDRLAHVTKNNDVGYNNNLSDPFTETFIDENNNVKWGDFLETIKIANSNIPVQTSLNCDNKKYENGNPQAFIDDAKLDVNDLNMNMNMNMNNNSSNTTNTNISPYLVYDGNQNNNNLTIEDQEKIRKAKDEALMKSIFKNYDLWSNWKGENRLRGLFESPHDMNPDLHENDTTSDSDICDEEDQTSSDYNYNRHHRGGNSDDDDNNDNDNDTDLEMGYKKRRMRLKRKFNLRRLRRERDLRERAKYWIDENKKTWKPKLLESIRTNSYFPLFFRLISISLSSIALGLSARIVKMTQKYDISQQPSPLMAMIVQAVSILYLFYITYDEFTSQPLGLRNPRAKIRLIMLDLIFIIFSSANLSLSFESIYDSRWVCTVDINDSDSLFDSGMCVKVKTLTAFLFLTLTIWCINFSISVFRVVHVVSYHEKN</sequence>
<reference evidence="3 4" key="1">
    <citation type="journal article" date="2023" name="Elife">
        <title>Identification of key yeast species and microbe-microbe interactions impacting larval growth of Drosophila in the wild.</title>
        <authorList>
            <person name="Mure A."/>
            <person name="Sugiura Y."/>
            <person name="Maeda R."/>
            <person name="Honda K."/>
            <person name="Sakurai N."/>
            <person name="Takahashi Y."/>
            <person name="Watada M."/>
            <person name="Katoh T."/>
            <person name="Gotoh A."/>
            <person name="Gotoh Y."/>
            <person name="Taniguchi I."/>
            <person name="Nakamura K."/>
            <person name="Hayashi T."/>
            <person name="Katayama T."/>
            <person name="Uemura T."/>
            <person name="Hattori Y."/>
        </authorList>
    </citation>
    <scope>NUCLEOTIDE SEQUENCE [LARGE SCALE GENOMIC DNA]</scope>
    <source>
        <strain evidence="3 4">PK-24</strain>
    </source>
</reference>
<proteinExistence type="predicted"/>
<evidence type="ECO:0000256" key="2">
    <source>
        <dbReference type="SAM" id="Phobius"/>
    </source>
</evidence>
<dbReference type="PANTHER" id="PTHR36819:SF1">
    <property type="entry name" value="REGULATOR OF PHOSPHOLIPASE D SRF1"/>
    <property type="match status" value="1"/>
</dbReference>
<feature type="region of interest" description="Disordered" evidence="1">
    <location>
        <begin position="1"/>
        <end position="20"/>
    </location>
</feature>
<dbReference type="GO" id="GO:0000324">
    <property type="term" value="C:fungal-type vacuole"/>
    <property type="evidence" value="ECO:0007669"/>
    <property type="project" value="TreeGrafter"/>
</dbReference>
<feature type="transmembrane region" description="Helical" evidence="2">
    <location>
        <begin position="374"/>
        <end position="395"/>
    </location>
</feature>
<feature type="compositionally biased region" description="Acidic residues" evidence="1">
    <location>
        <begin position="303"/>
        <end position="317"/>
    </location>
</feature>
<evidence type="ECO:0000256" key="1">
    <source>
        <dbReference type="SAM" id="MobiDB-lite"/>
    </source>
</evidence>
<dbReference type="EMBL" id="BTGB01000004">
    <property type="protein sequence ID" value="GMM46738.1"/>
    <property type="molecule type" value="Genomic_DNA"/>
</dbReference>
<protein>
    <submittedName>
        <fullName evidence="3">Srf1 protein</fullName>
    </submittedName>
</protein>
<evidence type="ECO:0000313" key="3">
    <source>
        <dbReference type="EMBL" id="GMM46738.1"/>
    </source>
</evidence>
<gene>
    <name evidence="3" type="ORF">DAPK24_033130</name>
</gene>
<feature type="transmembrane region" description="Helical" evidence="2">
    <location>
        <begin position="445"/>
        <end position="464"/>
    </location>
</feature>
<feature type="compositionally biased region" description="Low complexity" evidence="1">
    <location>
        <begin position="62"/>
        <end position="76"/>
    </location>
</feature>
<dbReference type="PANTHER" id="PTHR36819">
    <property type="entry name" value="REGULATOR OF PHOSPHOLIPASE D SRF1"/>
    <property type="match status" value="1"/>
</dbReference>
<feature type="compositionally biased region" description="Basic and acidic residues" evidence="1">
    <location>
        <begin position="261"/>
        <end position="274"/>
    </location>
</feature>
<feature type="region of interest" description="Disordered" evidence="1">
    <location>
        <begin position="55"/>
        <end position="76"/>
    </location>
</feature>
<evidence type="ECO:0000313" key="4">
    <source>
        <dbReference type="Proteomes" id="UP001378960"/>
    </source>
</evidence>
<keyword evidence="2" id="KW-1133">Transmembrane helix</keyword>
<feature type="transmembrane region" description="Helical" evidence="2">
    <location>
        <begin position="407"/>
        <end position="425"/>
    </location>
</feature>
<dbReference type="InterPro" id="IPR037737">
    <property type="entry name" value="Srf1"/>
</dbReference>
<keyword evidence="2" id="KW-0472">Membrane</keyword>
<accession>A0AAV5R7D6</accession>
<comment type="caution">
    <text evidence="3">The sequence shown here is derived from an EMBL/GenBank/DDBJ whole genome shotgun (WGS) entry which is preliminary data.</text>
</comment>
<dbReference type="AlphaFoldDB" id="A0AAV5R7D6"/>
<keyword evidence="2" id="KW-0812">Transmembrane</keyword>
<dbReference type="Proteomes" id="UP001378960">
    <property type="component" value="Unassembled WGS sequence"/>
</dbReference>
<dbReference type="GO" id="GO:0071944">
    <property type="term" value="C:cell periphery"/>
    <property type="evidence" value="ECO:0007669"/>
    <property type="project" value="TreeGrafter"/>
</dbReference>
<feature type="compositionally biased region" description="Basic and acidic residues" evidence="1">
    <location>
        <begin position="1"/>
        <end position="14"/>
    </location>
</feature>
<name>A0AAV5R7D6_PICKL</name>
<feature type="region of interest" description="Disordered" evidence="1">
    <location>
        <begin position="261"/>
        <end position="320"/>
    </location>
</feature>